<sequence>MENCVVLARSSRCIICYRRYLSGGRETVDLARCGSCVHAFHAHRLREGALGVDGPTCPKCEKFFEETIPLLGHRELTRAEVSEARAAVEHTAEYEALTSIGAELMYAYQVALRRLYAEHEKESSARMLAAVDAANAAVQADLAVERDWEAAVLSGNAHGRELHSLIRLTHQKKECEGVGR</sequence>
<name>A0A454XS10_PRIPA</name>
<dbReference type="EnsemblMetazoa" id="PPA20829.1">
    <property type="protein sequence ID" value="PPA20829.1"/>
    <property type="gene ID" value="WBGene00110383"/>
</dbReference>
<reference evidence="1" key="2">
    <citation type="submission" date="2022-06" db="UniProtKB">
        <authorList>
            <consortium name="EnsemblMetazoa"/>
        </authorList>
    </citation>
    <scope>IDENTIFICATION</scope>
    <source>
        <strain evidence="1">PS312</strain>
    </source>
</reference>
<evidence type="ECO:0000313" key="1">
    <source>
        <dbReference type="EnsemblMetazoa" id="PPA20829.1"/>
    </source>
</evidence>
<proteinExistence type="predicted"/>
<dbReference type="Proteomes" id="UP000005239">
    <property type="component" value="Unassembled WGS sequence"/>
</dbReference>
<gene>
    <name evidence="1" type="primary">WBGene00110383</name>
</gene>
<accession>A0A454XS10</accession>
<dbReference type="AlphaFoldDB" id="A0A454XS10"/>
<keyword evidence="2" id="KW-1185">Reference proteome</keyword>
<evidence type="ECO:0000313" key="2">
    <source>
        <dbReference type="Proteomes" id="UP000005239"/>
    </source>
</evidence>
<organism evidence="1 2">
    <name type="scientific">Pristionchus pacificus</name>
    <name type="common">Parasitic nematode worm</name>
    <dbReference type="NCBI Taxonomy" id="54126"/>
    <lineage>
        <taxon>Eukaryota</taxon>
        <taxon>Metazoa</taxon>
        <taxon>Ecdysozoa</taxon>
        <taxon>Nematoda</taxon>
        <taxon>Chromadorea</taxon>
        <taxon>Rhabditida</taxon>
        <taxon>Rhabditina</taxon>
        <taxon>Diplogasteromorpha</taxon>
        <taxon>Diplogasteroidea</taxon>
        <taxon>Neodiplogasteridae</taxon>
        <taxon>Pristionchus</taxon>
    </lineage>
</organism>
<protein>
    <submittedName>
        <fullName evidence="1">Uncharacterized protein</fullName>
    </submittedName>
</protein>
<reference evidence="2" key="1">
    <citation type="journal article" date="2008" name="Nat. Genet.">
        <title>The Pristionchus pacificus genome provides a unique perspective on nematode lifestyle and parasitism.</title>
        <authorList>
            <person name="Dieterich C."/>
            <person name="Clifton S.W."/>
            <person name="Schuster L.N."/>
            <person name="Chinwalla A."/>
            <person name="Delehaunty K."/>
            <person name="Dinkelacker I."/>
            <person name="Fulton L."/>
            <person name="Fulton R."/>
            <person name="Godfrey J."/>
            <person name="Minx P."/>
            <person name="Mitreva M."/>
            <person name="Roeseler W."/>
            <person name="Tian H."/>
            <person name="Witte H."/>
            <person name="Yang S.P."/>
            <person name="Wilson R.K."/>
            <person name="Sommer R.J."/>
        </authorList>
    </citation>
    <scope>NUCLEOTIDE SEQUENCE [LARGE SCALE GENOMIC DNA]</scope>
    <source>
        <strain evidence="2">PS312</strain>
    </source>
</reference>
<accession>A0A8R1YF07</accession>